<dbReference type="InterPro" id="IPR013783">
    <property type="entry name" value="Ig-like_fold"/>
</dbReference>
<evidence type="ECO:0000256" key="2">
    <source>
        <dbReference type="ARBA" id="ARBA00022737"/>
    </source>
</evidence>
<dbReference type="PANTHER" id="PTHR12231">
    <property type="entry name" value="CTX-RELATED TYPE I TRANSMEMBRANE PROTEIN"/>
    <property type="match status" value="1"/>
</dbReference>
<dbReference type="InterPro" id="IPR013151">
    <property type="entry name" value="Immunoglobulin_dom"/>
</dbReference>
<sequence length="387" mass="43710">MIVRASAVSYSPQFNDTPAYIQAIEGDRVILPCEVHYLGKNSVIWVNPRKTLISHADRRMIDDHRISVERSYTYIWHLLIRDVRYNDSGTYECRVNTRPIRSKKVFLDVKVPPTILSHLSSDDITVVEGEKITLMCNVTGVPPPNVTWWHRQPGLDNPKKRIGQEGEVLIIHNITRDCADLYECYVNNGIPPAVSKTIKVTVEYPPEVVLPPPKRMGQMVGKETILECQIFAEPQGITSWKKDEIEPPPTTTTTTTTTTRAIPVIHGGRDNNVVYSEDGYSSRGGDPGNWGQGERRPDYREGTGYIGRGQSGDLYPGETHRIRNKGNPATSSLNSHRGDEKPSRSRGEEKTWSVFGQKDGATNWIPHKWLIALFTLFCHLFSQLCFL</sequence>
<dbReference type="InterPro" id="IPR003598">
    <property type="entry name" value="Ig_sub2"/>
</dbReference>
<keyword evidence="4" id="KW-0393">Immunoglobulin domain</keyword>
<dbReference type="InterPro" id="IPR003599">
    <property type="entry name" value="Ig_sub"/>
</dbReference>
<feature type="domain" description="Ig-like" evidence="6">
    <location>
        <begin position="113"/>
        <end position="201"/>
    </location>
</feature>
<dbReference type="InterPro" id="IPR036179">
    <property type="entry name" value="Ig-like_dom_sf"/>
</dbReference>
<feature type="domain" description="Ig-like" evidence="6">
    <location>
        <begin position="12"/>
        <end position="106"/>
    </location>
</feature>
<evidence type="ECO:0000313" key="8">
    <source>
        <dbReference type="Proteomes" id="UP000735302"/>
    </source>
</evidence>
<organism evidence="7 8">
    <name type="scientific">Plakobranchus ocellatus</name>
    <dbReference type="NCBI Taxonomy" id="259542"/>
    <lineage>
        <taxon>Eukaryota</taxon>
        <taxon>Metazoa</taxon>
        <taxon>Spiralia</taxon>
        <taxon>Lophotrochozoa</taxon>
        <taxon>Mollusca</taxon>
        <taxon>Gastropoda</taxon>
        <taxon>Heterobranchia</taxon>
        <taxon>Euthyneura</taxon>
        <taxon>Panpulmonata</taxon>
        <taxon>Sacoglossa</taxon>
        <taxon>Placobranchoidea</taxon>
        <taxon>Plakobranchidae</taxon>
        <taxon>Plakobranchus</taxon>
    </lineage>
</organism>
<dbReference type="EMBL" id="BLXT01005252">
    <property type="protein sequence ID" value="GFO21330.1"/>
    <property type="molecule type" value="Genomic_DNA"/>
</dbReference>
<evidence type="ECO:0000259" key="6">
    <source>
        <dbReference type="PROSITE" id="PS50835"/>
    </source>
</evidence>
<name>A0AAV4BQF4_9GAST</name>
<reference evidence="7 8" key="1">
    <citation type="journal article" date="2021" name="Elife">
        <title>Chloroplast acquisition without the gene transfer in kleptoplastic sea slugs, Plakobranchus ocellatus.</title>
        <authorList>
            <person name="Maeda T."/>
            <person name="Takahashi S."/>
            <person name="Yoshida T."/>
            <person name="Shimamura S."/>
            <person name="Takaki Y."/>
            <person name="Nagai Y."/>
            <person name="Toyoda A."/>
            <person name="Suzuki Y."/>
            <person name="Arimoto A."/>
            <person name="Ishii H."/>
            <person name="Satoh N."/>
            <person name="Nishiyama T."/>
            <person name="Hasebe M."/>
            <person name="Maruyama T."/>
            <person name="Minagawa J."/>
            <person name="Obokata J."/>
            <person name="Shigenobu S."/>
        </authorList>
    </citation>
    <scope>NUCLEOTIDE SEQUENCE [LARGE SCALE GENOMIC DNA]</scope>
</reference>
<dbReference type="SUPFAM" id="SSF48726">
    <property type="entry name" value="Immunoglobulin"/>
    <property type="match status" value="3"/>
</dbReference>
<keyword evidence="3" id="KW-1015">Disulfide bond</keyword>
<dbReference type="Proteomes" id="UP000735302">
    <property type="component" value="Unassembled WGS sequence"/>
</dbReference>
<dbReference type="Gene3D" id="2.60.40.10">
    <property type="entry name" value="Immunoglobulins"/>
    <property type="match status" value="3"/>
</dbReference>
<dbReference type="GO" id="GO:0043005">
    <property type="term" value="C:neuron projection"/>
    <property type="evidence" value="ECO:0007669"/>
    <property type="project" value="TreeGrafter"/>
</dbReference>
<keyword evidence="8" id="KW-1185">Reference proteome</keyword>
<dbReference type="Pfam" id="PF00047">
    <property type="entry name" value="ig"/>
    <property type="match status" value="1"/>
</dbReference>
<dbReference type="InterPro" id="IPR051170">
    <property type="entry name" value="Neural/epithelial_adhesion"/>
</dbReference>
<feature type="compositionally biased region" description="Basic and acidic residues" evidence="5">
    <location>
        <begin position="336"/>
        <end position="351"/>
    </location>
</feature>
<feature type="region of interest" description="Disordered" evidence="5">
    <location>
        <begin position="279"/>
        <end position="352"/>
    </location>
</feature>
<dbReference type="InterPro" id="IPR007110">
    <property type="entry name" value="Ig-like_dom"/>
</dbReference>
<proteinExistence type="predicted"/>
<keyword evidence="2" id="KW-0677">Repeat</keyword>
<evidence type="ECO:0000256" key="5">
    <source>
        <dbReference type="SAM" id="MobiDB-lite"/>
    </source>
</evidence>
<dbReference type="SMART" id="SM00409">
    <property type="entry name" value="IG"/>
    <property type="match status" value="2"/>
</dbReference>
<dbReference type="AlphaFoldDB" id="A0AAV4BQF4"/>
<dbReference type="PANTHER" id="PTHR12231:SF253">
    <property type="entry name" value="DPR-INTERACTING PROTEIN ETA, ISOFORM B-RELATED"/>
    <property type="match status" value="1"/>
</dbReference>
<gene>
    <name evidence="7" type="ORF">PoB_004783500</name>
</gene>
<dbReference type="PROSITE" id="PS50835">
    <property type="entry name" value="IG_LIKE"/>
    <property type="match status" value="2"/>
</dbReference>
<evidence type="ECO:0000256" key="3">
    <source>
        <dbReference type="ARBA" id="ARBA00023157"/>
    </source>
</evidence>
<comment type="caution">
    <text evidence="7">The sequence shown here is derived from an EMBL/GenBank/DDBJ whole genome shotgun (WGS) entry which is preliminary data.</text>
</comment>
<keyword evidence="1" id="KW-0732">Signal</keyword>
<evidence type="ECO:0000313" key="7">
    <source>
        <dbReference type="EMBL" id="GFO21330.1"/>
    </source>
</evidence>
<evidence type="ECO:0000256" key="4">
    <source>
        <dbReference type="ARBA" id="ARBA00023319"/>
    </source>
</evidence>
<accession>A0AAV4BQF4</accession>
<evidence type="ECO:0000256" key="1">
    <source>
        <dbReference type="ARBA" id="ARBA00022729"/>
    </source>
</evidence>
<dbReference type="Pfam" id="PF13927">
    <property type="entry name" value="Ig_3"/>
    <property type="match status" value="1"/>
</dbReference>
<protein>
    <submittedName>
        <fullName evidence="7">Opioid-binding protein/cell adhesion molecule</fullName>
    </submittedName>
</protein>
<dbReference type="SMART" id="SM00408">
    <property type="entry name" value="IGc2"/>
    <property type="match status" value="2"/>
</dbReference>